<keyword evidence="1 6" id="KW-0732">Signal</keyword>
<dbReference type="PANTHER" id="PTHR23221">
    <property type="entry name" value="GLYCOSYLPHOSPHATIDYLINOSITOL PHOSPHOLIPASE D"/>
    <property type="match status" value="1"/>
</dbReference>
<keyword evidence="2" id="KW-0677">Repeat</keyword>
<evidence type="ECO:0000256" key="5">
    <source>
        <dbReference type="SAM" id="MobiDB-lite"/>
    </source>
</evidence>
<dbReference type="Gene3D" id="2.130.10.130">
    <property type="entry name" value="Integrin alpha, N-terminal"/>
    <property type="match status" value="3"/>
</dbReference>
<evidence type="ECO:0000256" key="1">
    <source>
        <dbReference type="ARBA" id="ARBA00022729"/>
    </source>
</evidence>
<keyword evidence="4" id="KW-0325">Glycoprotein</keyword>
<dbReference type="Proteomes" id="UP001321542">
    <property type="component" value="Chromosome"/>
</dbReference>
<name>A0ABN5VP87_9ACTN</name>
<feature type="chain" id="PRO_5045979947" description="Integrin-like protein" evidence="6">
    <location>
        <begin position="30"/>
        <end position="486"/>
    </location>
</feature>
<reference evidence="7 8" key="1">
    <citation type="journal article" date="2010" name="ChemBioChem">
        <title>Cloning and characterization of the biosynthetic gene cluster of 16-membered macrolide antibiotic FD-891: involvement of a dual functional cytochrome P450 monooxygenase catalyzing epoxidation and hydroxylation.</title>
        <authorList>
            <person name="Kudo F."/>
            <person name="Motegi A."/>
            <person name="Mizoue K."/>
            <person name="Eguchi T."/>
        </authorList>
    </citation>
    <scope>NUCLEOTIDE SEQUENCE [LARGE SCALE GENOMIC DNA]</scope>
    <source>
        <strain evidence="7 8">A-8890</strain>
    </source>
</reference>
<dbReference type="InterPro" id="IPR000413">
    <property type="entry name" value="Integrin_alpha"/>
</dbReference>
<feature type="signal peptide" evidence="6">
    <location>
        <begin position="1"/>
        <end position="29"/>
    </location>
</feature>
<proteinExistence type="predicted"/>
<dbReference type="PRINTS" id="PR01185">
    <property type="entry name" value="INTEGRINA"/>
</dbReference>
<evidence type="ECO:0000256" key="2">
    <source>
        <dbReference type="ARBA" id="ARBA00022737"/>
    </source>
</evidence>
<evidence type="ECO:0000256" key="6">
    <source>
        <dbReference type="SAM" id="SignalP"/>
    </source>
</evidence>
<reference evidence="7 8" key="2">
    <citation type="journal article" date="2023" name="ChemBioChem">
        <title>Acyltransferase Domain Exchange between Two Independent Type I Polyketide Synthases in the Same Producer Strain of Macrolide Antibiotics.</title>
        <authorList>
            <person name="Kudo F."/>
            <person name="Kishikawa K."/>
            <person name="Tsuboi K."/>
            <person name="Kido T."/>
            <person name="Usui T."/>
            <person name="Hashimoto J."/>
            <person name="Shin-Ya K."/>
            <person name="Miyanaga A."/>
            <person name="Eguchi T."/>
        </authorList>
    </citation>
    <scope>NUCLEOTIDE SEQUENCE [LARGE SCALE GENOMIC DNA]</scope>
    <source>
        <strain evidence="7 8">A-8890</strain>
    </source>
</reference>
<dbReference type="SMART" id="SM00191">
    <property type="entry name" value="Int_alpha"/>
    <property type="match status" value="6"/>
</dbReference>
<feature type="region of interest" description="Disordered" evidence="5">
    <location>
        <begin position="316"/>
        <end position="341"/>
    </location>
</feature>
<dbReference type="EMBL" id="AP018448">
    <property type="protein sequence ID" value="BBC34941.1"/>
    <property type="molecule type" value="Genomic_DNA"/>
</dbReference>
<dbReference type="InterPro" id="IPR028994">
    <property type="entry name" value="Integrin_alpha_N"/>
</dbReference>
<keyword evidence="8" id="KW-1185">Reference proteome</keyword>
<dbReference type="InterPro" id="IPR013517">
    <property type="entry name" value="FG-GAP"/>
</dbReference>
<sequence length="486" mass="49151">MRKRLLATAVAATMAAAGLALPLAGPASAAPATADDFNGDGYKDLVVATPRATVKGLKEAGQVTVLYGSKSGVSTSRSATITQNTAGVPGAAEAWDGFGASYTTGDLDGDGYTDLAVGVPSERSTASRDIGIVQILWGGSKGLVNGALTVYGPPEGTHGAYRFGSGLAVGDFDGDGKDQLVVTGYAGGQVFADGFTRSKVPARTSLSMGPDDAYHGTGMVMAGDFDGDGDDDLTVAGTNDIDDDEYSGIWLGYYTASAKGLKLTENPSTVASNARYLRAADDIDKDGYADLITYNTVSSGAGAITVHYGAPGGIPKTSRTQVVDQDTEGVPGTNESGDSFGTAVSVGDVDGDGYADVAVGAPSQDVGTLAGAGSIWLLKGSSSGLTTTGAQSFTQDTTGVPGAAEANDWWGSALRLQDLNADNRADLTIAASGEDIFDNGVTERDGADWILRGSASGLTTTGAVSFNEKAFGLTYRSKSFGSVLGG</sequence>
<organism evidence="7 8">
    <name type="scientific">Streptomyces graminofaciens</name>
    <dbReference type="NCBI Taxonomy" id="68212"/>
    <lineage>
        <taxon>Bacteria</taxon>
        <taxon>Bacillati</taxon>
        <taxon>Actinomycetota</taxon>
        <taxon>Actinomycetes</taxon>
        <taxon>Kitasatosporales</taxon>
        <taxon>Streptomycetaceae</taxon>
        <taxon>Streptomyces</taxon>
    </lineage>
</organism>
<evidence type="ECO:0008006" key="9">
    <source>
        <dbReference type="Google" id="ProtNLM"/>
    </source>
</evidence>
<evidence type="ECO:0000256" key="4">
    <source>
        <dbReference type="ARBA" id="ARBA00023180"/>
    </source>
</evidence>
<dbReference type="InterPro" id="IPR013519">
    <property type="entry name" value="Int_alpha_beta-p"/>
</dbReference>
<evidence type="ECO:0000313" key="7">
    <source>
        <dbReference type="EMBL" id="BBC34941.1"/>
    </source>
</evidence>
<dbReference type="RefSeq" id="WP_286255015.1">
    <property type="nucleotide sequence ID" value="NZ_AP018448.1"/>
</dbReference>
<dbReference type="PANTHER" id="PTHR23221:SF7">
    <property type="entry name" value="PHOSPHATIDYLINOSITOL-GLYCAN-SPECIFIC PHOSPHOLIPASE D"/>
    <property type="match status" value="1"/>
</dbReference>
<dbReference type="SUPFAM" id="SSF69318">
    <property type="entry name" value="Integrin alpha N-terminal domain"/>
    <property type="match status" value="1"/>
</dbReference>
<evidence type="ECO:0000256" key="3">
    <source>
        <dbReference type="ARBA" id="ARBA00022801"/>
    </source>
</evidence>
<evidence type="ECO:0000313" key="8">
    <source>
        <dbReference type="Proteomes" id="UP001321542"/>
    </source>
</evidence>
<keyword evidence="3" id="KW-0378">Hydrolase</keyword>
<dbReference type="PROSITE" id="PS51470">
    <property type="entry name" value="FG_GAP"/>
    <property type="match status" value="2"/>
</dbReference>
<gene>
    <name evidence="7" type="ORF">SGFS_062350</name>
</gene>
<protein>
    <recommendedName>
        <fullName evidence="9">Integrin-like protein</fullName>
    </recommendedName>
</protein>
<accession>A0ABN5VP87</accession>
<dbReference type="Pfam" id="PF01839">
    <property type="entry name" value="FG-GAP"/>
    <property type="match status" value="3"/>
</dbReference>